<feature type="transmembrane region" description="Helical" evidence="12">
    <location>
        <begin position="53"/>
        <end position="74"/>
    </location>
</feature>
<feature type="transmembrane region" description="Helical" evidence="12">
    <location>
        <begin position="164"/>
        <end position="188"/>
    </location>
</feature>
<dbReference type="SUPFAM" id="SSF81321">
    <property type="entry name" value="Family A G protein-coupled receptor-like"/>
    <property type="match status" value="1"/>
</dbReference>
<dbReference type="PANTHER" id="PTHR24229:SF112">
    <property type="entry name" value="CHEMOKINE-LIKE RECEPTOR 1"/>
    <property type="match status" value="1"/>
</dbReference>
<evidence type="ECO:0000256" key="11">
    <source>
        <dbReference type="RuleBase" id="RU000688"/>
    </source>
</evidence>
<keyword evidence="15" id="KW-1185">Reference proteome</keyword>
<keyword evidence="4 12" id="KW-1133">Transmembrane helix</keyword>
<keyword evidence="3 11" id="KW-0812">Transmembrane</keyword>
<reference evidence="14" key="1">
    <citation type="submission" date="2022-01" db="EMBL/GenBank/DDBJ databases">
        <authorList>
            <person name="Braso-Vives M."/>
        </authorList>
    </citation>
    <scope>NUCLEOTIDE SEQUENCE</scope>
</reference>
<keyword evidence="2" id="KW-1003">Cell membrane</keyword>
<sequence>MVAAGPQTTLPAVTAETPWNFSMDFSNTSFSTANSTSPDAGVPDELLHILLPVVYSIICCIGLTGNTIVIYVVARMSRARTVANSYILNLAIADELLLLSMPFLSVGYVTWDWPFGPVMCKLVFSADSVNMFASVFCLTAMSIDRYQAVVHPMTSRGYRTIRRAVLINVTIWILALVVVSPVLVFTGLHESGGNVYCNINWPEPVEAWRVAFIAYSGLLGCVMPLAVITVCAVFIVRSFRRHRRSKRRGQARDSRQIFRNRERTITRVVFAVVITFFVCWLPFYIFNIVNLVSPIPISQHNKWLFHFFASVSYGNSCLNPLIYIGLNSHCRKNVWDLCCSWTGVDTSRSTGLVQVTSIRLSSLSRAQSDRR</sequence>
<feature type="transmembrane region" description="Helical" evidence="12">
    <location>
        <begin position="303"/>
        <end position="326"/>
    </location>
</feature>
<dbReference type="Proteomes" id="UP000838412">
    <property type="component" value="Chromosome 4"/>
</dbReference>
<evidence type="ECO:0000256" key="9">
    <source>
        <dbReference type="ARBA" id="ARBA00023180"/>
    </source>
</evidence>
<dbReference type="FunFam" id="1.20.1070.10:FF:000932">
    <property type="entry name" value="Uncharacterized protein"/>
    <property type="match status" value="1"/>
</dbReference>
<dbReference type="Pfam" id="PF00001">
    <property type="entry name" value="7tm_1"/>
    <property type="match status" value="1"/>
</dbReference>
<evidence type="ECO:0000256" key="10">
    <source>
        <dbReference type="ARBA" id="ARBA00023224"/>
    </source>
</evidence>
<dbReference type="GO" id="GO:0043005">
    <property type="term" value="C:neuron projection"/>
    <property type="evidence" value="ECO:0007669"/>
    <property type="project" value="TreeGrafter"/>
</dbReference>
<evidence type="ECO:0000256" key="6">
    <source>
        <dbReference type="ARBA" id="ARBA00023136"/>
    </source>
</evidence>
<accession>A0A8J9ZSJ7</accession>
<evidence type="ECO:0000256" key="5">
    <source>
        <dbReference type="ARBA" id="ARBA00023040"/>
    </source>
</evidence>
<dbReference type="PRINTS" id="PR00246">
    <property type="entry name" value="SOMATOSTATNR"/>
</dbReference>
<dbReference type="AlphaFoldDB" id="A0A8J9ZSJ7"/>
<proteinExistence type="inferred from homology"/>
<keyword evidence="8 11" id="KW-0675">Receptor</keyword>
<feature type="transmembrane region" description="Helical" evidence="12">
    <location>
        <begin position="208"/>
        <end position="236"/>
    </location>
</feature>
<dbReference type="EMBL" id="OV696689">
    <property type="protein sequence ID" value="CAH1261965.1"/>
    <property type="molecule type" value="Genomic_DNA"/>
</dbReference>
<evidence type="ECO:0000256" key="1">
    <source>
        <dbReference type="ARBA" id="ARBA00004651"/>
    </source>
</evidence>
<feature type="transmembrane region" description="Helical" evidence="12">
    <location>
        <begin position="86"/>
        <end position="110"/>
    </location>
</feature>
<dbReference type="PANTHER" id="PTHR24229">
    <property type="entry name" value="NEUROPEPTIDES RECEPTOR"/>
    <property type="match status" value="1"/>
</dbReference>
<keyword evidence="9" id="KW-0325">Glycoprotein</keyword>
<evidence type="ECO:0000256" key="2">
    <source>
        <dbReference type="ARBA" id="ARBA00022475"/>
    </source>
</evidence>
<evidence type="ECO:0000259" key="13">
    <source>
        <dbReference type="PROSITE" id="PS50262"/>
    </source>
</evidence>
<evidence type="ECO:0000313" key="14">
    <source>
        <dbReference type="EMBL" id="CAH1261965.1"/>
    </source>
</evidence>
<dbReference type="GO" id="GO:0004994">
    <property type="term" value="F:somatostatin receptor activity"/>
    <property type="evidence" value="ECO:0007669"/>
    <property type="project" value="InterPro"/>
</dbReference>
<keyword evidence="10 11" id="KW-0807">Transducer</keyword>
<organism evidence="14 15">
    <name type="scientific">Branchiostoma lanceolatum</name>
    <name type="common">Common lancelet</name>
    <name type="synonym">Amphioxus lanceolatum</name>
    <dbReference type="NCBI Taxonomy" id="7740"/>
    <lineage>
        <taxon>Eukaryota</taxon>
        <taxon>Metazoa</taxon>
        <taxon>Chordata</taxon>
        <taxon>Cephalochordata</taxon>
        <taxon>Leptocardii</taxon>
        <taxon>Amphioxiformes</taxon>
        <taxon>Branchiostomatidae</taxon>
        <taxon>Branchiostoma</taxon>
    </lineage>
</organism>
<dbReference type="OrthoDB" id="6076970at2759"/>
<evidence type="ECO:0000256" key="12">
    <source>
        <dbReference type="SAM" id="Phobius"/>
    </source>
</evidence>
<name>A0A8J9ZSJ7_BRALA</name>
<gene>
    <name evidence="14" type="primary">SSTR2</name>
    <name evidence="14" type="ORF">BLAG_LOCUS17231</name>
</gene>
<dbReference type="InterPro" id="IPR000276">
    <property type="entry name" value="GPCR_Rhodpsn"/>
</dbReference>
<dbReference type="GO" id="GO:0042923">
    <property type="term" value="F:neuropeptide binding"/>
    <property type="evidence" value="ECO:0007669"/>
    <property type="project" value="TreeGrafter"/>
</dbReference>
<dbReference type="InterPro" id="IPR000586">
    <property type="entry name" value="Somatstn_rcpt"/>
</dbReference>
<keyword evidence="6 12" id="KW-0472">Membrane</keyword>
<dbReference type="GO" id="GO:0005886">
    <property type="term" value="C:plasma membrane"/>
    <property type="evidence" value="ECO:0007669"/>
    <property type="project" value="UniProtKB-SubCell"/>
</dbReference>
<dbReference type="PRINTS" id="PR00237">
    <property type="entry name" value="GPCRRHODOPSN"/>
</dbReference>
<dbReference type="Gene3D" id="1.20.1070.10">
    <property type="entry name" value="Rhodopsin 7-helix transmembrane proteins"/>
    <property type="match status" value="1"/>
</dbReference>
<feature type="transmembrane region" description="Helical" evidence="12">
    <location>
        <begin position="122"/>
        <end position="143"/>
    </location>
</feature>
<feature type="domain" description="G-protein coupled receptors family 1 profile" evidence="13">
    <location>
        <begin position="65"/>
        <end position="323"/>
    </location>
</feature>
<evidence type="ECO:0000256" key="4">
    <source>
        <dbReference type="ARBA" id="ARBA00022989"/>
    </source>
</evidence>
<comment type="subcellular location">
    <subcellularLocation>
        <location evidence="1">Cell membrane</location>
        <topology evidence="1">Multi-pass membrane protein</topology>
    </subcellularLocation>
</comment>
<evidence type="ECO:0000256" key="7">
    <source>
        <dbReference type="ARBA" id="ARBA00023157"/>
    </source>
</evidence>
<feature type="transmembrane region" description="Helical" evidence="12">
    <location>
        <begin position="264"/>
        <end position="283"/>
    </location>
</feature>
<comment type="similarity">
    <text evidence="11">Belongs to the G-protein coupled receptor 1 family.</text>
</comment>
<evidence type="ECO:0000256" key="8">
    <source>
        <dbReference type="ARBA" id="ARBA00023170"/>
    </source>
</evidence>
<keyword evidence="5 11" id="KW-0297">G-protein coupled receptor</keyword>
<evidence type="ECO:0000256" key="3">
    <source>
        <dbReference type="ARBA" id="ARBA00022692"/>
    </source>
</evidence>
<dbReference type="PROSITE" id="PS00237">
    <property type="entry name" value="G_PROTEIN_RECEP_F1_1"/>
    <property type="match status" value="1"/>
</dbReference>
<dbReference type="PROSITE" id="PS50262">
    <property type="entry name" value="G_PROTEIN_RECEP_F1_2"/>
    <property type="match status" value="1"/>
</dbReference>
<protein>
    <submittedName>
        <fullName evidence="14">SSTR2 protein</fullName>
    </submittedName>
</protein>
<keyword evidence="7" id="KW-1015">Disulfide bond</keyword>
<dbReference type="InterPro" id="IPR017452">
    <property type="entry name" value="GPCR_Rhodpsn_7TM"/>
</dbReference>
<evidence type="ECO:0000313" key="15">
    <source>
        <dbReference type="Proteomes" id="UP000838412"/>
    </source>
</evidence>